<evidence type="ECO:0000313" key="3">
    <source>
        <dbReference type="Proteomes" id="UP000886653"/>
    </source>
</evidence>
<protein>
    <submittedName>
        <fullName evidence="2">Uncharacterized protein</fullName>
    </submittedName>
</protein>
<dbReference type="Proteomes" id="UP000886653">
    <property type="component" value="Unassembled WGS sequence"/>
</dbReference>
<keyword evidence="3" id="KW-1185">Reference proteome</keyword>
<reference evidence="2" key="1">
    <citation type="submission" date="2013-11" db="EMBL/GenBank/DDBJ databases">
        <title>Genome sequence of the fusiform rust pathogen reveals effectors for host alternation and coevolution with pine.</title>
        <authorList>
            <consortium name="DOE Joint Genome Institute"/>
            <person name="Smith K."/>
            <person name="Pendleton A."/>
            <person name="Kubisiak T."/>
            <person name="Anderson C."/>
            <person name="Salamov A."/>
            <person name="Aerts A."/>
            <person name="Riley R."/>
            <person name="Clum A."/>
            <person name="Lindquist E."/>
            <person name="Ence D."/>
            <person name="Campbell M."/>
            <person name="Kronenberg Z."/>
            <person name="Feau N."/>
            <person name="Dhillon B."/>
            <person name="Hamelin R."/>
            <person name="Burleigh J."/>
            <person name="Smith J."/>
            <person name="Yandell M."/>
            <person name="Nelson C."/>
            <person name="Grigoriev I."/>
            <person name="Davis J."/>
        </authorList>
    </citation>
    <scope>NUCLEOTIDE SEQUENCE</scope>
    <source>
        <strain evidence="2">G11</strain>
    </source>
</reference>
<dbReference type="EMBL" id="MU167210">
    <property type="protein sequence ID" value="KAG0151932.1"/>
    <property type="molecule type" value="Genomic_DNA"/>
</dbReference>
<proteinExistence type="predicted"/>
<evidence type="ECO:0000256" key="1">
    <source>
        <dbReference type="SAM" id="MobiDB-lite"/>
    </source>
</evidence>
<gene>
    <name evidence="2" type="ORF">CROQUDRAFT_650504</name>
</gene>
<feature type="compositionally biased region" description="Low complexity" evidence="1">
    <location>
        <begin position="27"/>
        <end position="39"/>
    </location>
</feature>
<dbReference type="AlphaFoldDB" id="A0A9P6NUM1"/>
<feature type="compositionally biased region" description="Polar residues" evidence="1">
    <location>
        <begin position="1"/>
        <end position="11"/>
    </location>
</feature>
<evidence type="ECO:0000313" key="2">
    <source>
        <dbReference type="EMBL" id="KAG0151932.1"/>
    </source>
</evidence>
<accession>A0A9P6NUM1</accession>
<organism evidence="2 3">
    <name type="scientific">Cronartium quercuum f. sp. fusiforme G11</name>
    <dbReference type="NCBI Taxonomy" id="708437"/>
    <lineage>
        <taxon>Eukaryota</taxon>
        <taxon>Fungi</taxon>
        <taxon>Dikarya</taxon>
        <taxon>Basidiomycota</taxon>
        <taxon>Pucciniomycotina</taxon>
        <taxon>Pucciniomycetes</taxon>
        <taxon>Pucciniales</taxon>
        <taxon>Coleosporiaceae</taxon>
        <taxon>Cronartium</taxon>
    </lineage>
</organism>
<comment type="caution">
    <text evidence="2">The sequence shown here is derived from an EMBL/GenBank/DDBJ whole genome shotgun (WGS) entry which is preliminary data.</text>
</comment>
<feature type="region of interest" description="Disordered" evidence="1">
    <location>
        <begin position="1"/>
        <end position="56"/>
    </location>
</feature>
<name>A0A9P6NUM1_9BASI</name>
<sequence>MSSTLDSQSVGRSFGGVLMGTRRRLIPSPSTHLPSSSRRTSTRRTQRSPSIGSVFSPPVLLHRSIRDRPASSSLIPSIPFHPFDPSISLDFLCSSSDPQKNLHRP</sequence>